<evidence type="ECO:0000313" key="1">
    <source>
        <dbReference type="EMBL" id="MCQ4838960.1"/>
    </source>
</evidence>
<comment type="caution">
    <text evidence="1">The sequence shown here is derived from an EMBL/GenBank/DDBJ whole genome shotgun (WGS) entry which is preliminary data.</text>
</comment>
<protein>
    <submittedName>
        <fullName evidence="1">Chorismate--pyruvate lyase</fullName>
    </submittedName>
</protein>
<organism evidence="1 2">
    <name type="scientific">Neglectibacter timonensis</name>
    <dbReference type="NCBI Taxonomy" id="1776382"/>
    <lineage>
        <taxon>Bacteria</taxon>
        <taxon>Bacillati</taxon>
        <taxon>Bacillota</taxon>
        <taxon>Clostridia</taxon>
        <taxon>Eubacteriales</taxon>
        <taxon>Oscillospiraceae</taxon>
        <taxon>Neglectibacter</taxon>
    </lineage>
</organism>
<dbReference type="RefSeq" id="WP_147578523.1">
    <property type="nucleotide sequence ID" value="NZ_CABKVV010000012.1"/>
</dbReference>
<dbReference type="Proteomes" id="UP001524473">
    <property type="component" value="Unassembled WGS sequence"/>
</dbReference>
<dbReference type="GeneID" id="90534067"/>
<dbReference type="EMBL" id="JANFZH010000005">
    <property type="protein sequence ID" value="MCQ4838960.1"/>
    <property type="molecule type" value="Genomic_DNA"/>
</dbReference>
<dbReference type="GO" id="GO:0016829">
    <property type="term" value="F:lyase activity"/>
    <property type="evidence" value="ECO:0007669"/>
    <property type="project" value="UniProtKB-KW"/>
</dbReference>
<sequence length="58" mass="6631">MGPYEYVVESIEGEYAYLRRTDIYDAGEPFMIAMALLPDGVDVGTKLHWENLVYSIVE</sequence>
<proteinExistence type="predicted"/>
<gene>
    <name evidence="1" type="ORF">NE695_03400</name>
</gene>
<keyword evidence="2" id="KW-1185">Reference proteome</keyword>
<name>A0ABT1RW98_9FIRM</name>
<evidence type="ECO:0000313" key="2">
    <source>
        <dbReference type="Proteomes" id="UP001524473"/>
    </source>
</evidence>
<reference evidence="1 2" key="1">
    <citation type="submission" date="2022-06" db="EMBL/GenBank/DDBJ databases">
        <title>Isolation of gut microbiota from human fecal samples.</title>
        <authorList>
            <person name="Pamer E.G."/>
            <person name="Barat B."/>
            <person name="Waligurski E."/>
            <person name="Medina S."/>
            <person name="Paddock L."/>
            <person name="Mostad J."/>
        </authorList>
    </citation>
    <scope>NUCLEOTIDE SEQUENCE [LARGE SCALE GENOMIC DNA]</scope>
    <source>
        <strain evidence="1 2">DFI.9.73</strain>
    </source>
</reference>
<accession>A0ABT1RW98</accession>
<keyword evidence="1" id="KW-0456">Lyase</keyword>